<keyword evidence="3" id="KW-1185">Reference proteome</keyword>
<organism evidence="2 3">
    <name type="scientific">Halorarum halophilum</name>
    <dbReference type="NCBI Taxonomy" id="2743090"/>
    <lineage>
        <taxon>Archaea</taxon>
        <taxon>Methanobacteriati</taxon>
        <taxon>Methanobacteriota</taxon>
        <taxon>Stenosarchaea group</taxon>
        <taxon>Halobacteria</taxon>
        <taxon>Halobacteriales</taxon>
        <taxon>Haloferacaceae</taxon>
        <taxon>Halorarum</taxon>
    </lineage>
</organism>
<dbReference type="AlphaFoldDB" id="A0A7D5H3Z7"/>
<feature type="compositionally biased region" description="Basic and acidic residues" evidence="1">
    <location>
        <begin position="11"/>
        <end position="23"/>
    </location>
</feature>
<dbReference type="GeneID" id="56031291"/>
<sequence length="68" mass="7489">MSECRLPGCTEESRARGDPERPNNPDGPTVGVFGAKFCSVMHELKYEHIKADAEDARRADIAEARNGE</sequence>
<gene>
    <name evidence="2" type="ORF">HUG10_20620</name>
</gene>
<evidence type="ECO:0000256" key="1">
    <source>
        <dbReference type="SAM" id="MobiDB-lite"/>
    </source>
</evidence>
<evidence type="ECO:0000313" key="2">
    <source>
        <dbReference type="EMBL" id="QLG30013.1"/>
    </source>
</evidence>
<accession>A0A7D5H3Z7</accession>
<feature type="region of interest" description="Disordered" evidence="1">
    <location>
        <begin position="1"/>
        <end position="30"/>
    </location>
</feature>
<keyword evidence="2" id="KW-0614">Plasmid</keyword>
<name>A0A7D5H3Z7_9EURY</name>
<geneLocation type="plasmid" evidence="2 3">
    <name>unnamed3</name>
</geneLocation>
<proteinExistence type="predicted"/>
<dbReference type="KEGG" id="halg:HUG10_20620"/>
<evidence type="ECO:0000313" key="3">
    <source>
        <dbReference type="Proteomes" id="UP000509750"/>
    </source>
</evidence>
<dbReference type="RefSeq" id="WP_179171587.1">
    <property type="nucleotide sequence ID" value="NZ_CP058532.1"/>
</dbReference>
<dbReference type="EMBL" id="CP058532">
    <property type="protein sequence ID" value="QLG30013.1"/>
    <property type="molecule type" value="Genomic_DNA"/>
</dbReference>
<reference evidence="2 3" key="1">
    <citation type="submission" date="2020-07" db="EMBL/GenBank/DDBJ databases">
        <title>Gai3-2, isolated from salt lake.</title>
        <authorList>
            <person name="Cui H."/>
            <person name="Shi X."/>
        </authorList>
    </citation>
    <scope>NUCLEOTIDE SEQUENCE [LARGE SCALE GENOMIC DNA]</scope>
    <source>
        <strain evidence="2 3">Gai3-2</strain>
        <plasmid evidence="2 3">unnamed3</plasmid>
    </source>
</reference>
<dbReference type="Proteomes" id="UP000509750">
    <property type="component" value="Plasmid unnamed3"/>
</dbReference>
<protein>
    <submittedName>
        <fullName evidence="2">Uncharacterized protein</fullName>
    </submittedName>
</protein>